<dbReference type="OrthoDB" id="9796262at2"/>
<evidence type="ECO:0000256" key="1">
    <source>
        <dbReference type="SAM" id="MobiDB-lite"/>
    </source>
</evidence>
<feature type="compositionally biased region" description="Polar residues" evidence="1">
    <location>
        <begin position="142"/>
        <end position="151"/>
    </location>
</feature>
<sequence>MSDHPIQGLMETAMENIKAMVDVNTIVGDAVETPDGTVILPISKVGFGFAAGGSDFHVSDGNSKGGSGGSSGSSTTEHASSASVASPFGGGSGGGVSIRPIAFLVVGKQGVHIVPLDNSTHLFEKLIDSTPYVMDRIQNMFQSRNTAQTPESGIPATPDPSTYS</sequence>
<dbReference type="Proteomes" id="UP000037688">
    <property type="component" value="Unassembled WGS sequence"/>
</dbReference>
<reference evidence="2 3" key="1">
    <citation type="submission" date="2015-08" db="EMBL/GenBank/DDBJ databases">
        <title>Draft genome sequence of cellulolytic and xylanolytic Paenibacillus sp. A59, isolated from a decaying forest soil from Patagonia, Argentina.</title>
        <authorList>
            <person name="Ghio S."/>
            <person name="Caceres A.M."/>
            <person name="Talia P."/>
            <person name="Grasso D."/>
            <person name="Campos E."/>
        </authorList>
    </citation>
    <scope>NUCLEOTIDE SEQUENCE [LARGE SCALE GENOMIC DNA]</scope>
    <source>
        <strain evidence="2 3">A59</strain>
    </source>
</reference>
<feature type="region of interest" description="Disordered" evidence="1">
    <location>
        <begin position="60"/>
        <end position="86"/>
    </location>
</feature>
<dbReference type="NCBIfam" id="TIGR02874">
    <property type="entry name" value="spore_ytfJ"/>
    <property type="match status" value="1"/>
</dbReference>
<dbReference type="EMBL" id="LITU01000083">
    <property type="protein sequence ID" value="KOY12853.1"/>
    <property type="molecule type" value="Genomic_DNA"/>
</dbReference>
<evidence type="ECO:0000313" key="3">
    <source>
        <dbReference type="Proteomes" id="UP000037688"/>
    </source>
</evidence>
<protein>
    <submittedName>
        <fullName evidence="2">Sporulation protein</fullName>
    </submittedName>
</protein>
<gene>
    <name evidence="2" type="ORF">AMS66_31200</name>
</gene>
<dbReference type="PANTHER" id="PTHR39162:SF1">
    <property type="entry name" value="SPORULATION PROTEIN YTFJ"/>
    <property type="match status" value="1"/>
</dbReference>
<feature type="region of interest" description="Disordered" evidence="1">
    <location>
        <begin position="142"/>
        <end position="164"/>
    </location>
</feature>
<dbReference type="InterPro" id="IPR014229">
    <property type="entry name" value="Spore_YtfJ"/>
</dbReference>
<dbReference type="PATRIC" id="fig|1705561.3.peg.6608"/>
<dbReference type="PANTHER" id="PTHR39162">
    <property type="entry name" value="GLL3345 PROTEIN"/>
    <property type="match status" value="1"/>
</dbReference>
<feature type="compositionally biased region" description="Low complexity" evidence="1">
    <location>
        <begin position="72"/>
        <end position="86"/>
    </location>
</feature>
<comment type="caution">
    <text evidence="2">The sequence shown here is derived from an EMBL/GenBank/DDBJ whole genome shotgun (WGS) entry which is preliminary data.</text>
</comment>
<proteinExistence type="predicted"/>
<keyword evidence="3" id="KW-1185">Reference proteome</keyword>
<dbReference type="AlphaFoldDB" id="A0A0M9BIG0"/>
<dbReference type="PIRSF" id="PIRSF021377">
    <property type="entry name" value="YtfJ"/>
    <property type="match status" value="1"/>
</dbReference>
<accession>A0A0M9BIG0</accession>
<name>A0A0M9BIG0_9BACL</name>
<dbReference type="Pfam" id="PF09579">
    <property type="entry name" value="Spore_YtfJ"/>
    <property type="match status" value="1"/>
</dbReference>
<dbReference type="RefSeq" id="WP_053784458.1">
    <property type="nucleotide sequence ID" value="NZ_LITU01000083.1"/>
</dbReference>
<evidence type="ECO:0000313" key="2">
    <source>
        <dbReference type="EMBL" id="KOY12853.1"/>
    </source>
</evidence>
<organism evidence="2 3">
    <name type="scientific">Paenibacillus xylanivorans</name>
    <dbReference type="NCBI Taxonomy" id="1705561"/>
    <lineage>
        <taxon>Bacteria</taxon>
        <taxon>Bacillati</taxon>
        <taxon>Bacillota</taxon>
        <taxon>Bacilli</taxon>
        <taxon>Bacillales</taxon>
        <taxon>Paenibacillaceae</taxon>
        <taxon>Paenibacillus</taxon>
    </lineage>
</organism>